<accession>A0A0A0IE00</accession>
<feature type="domain" description="RNA-binding S4" evidence="6">
    <location>
        <begin position="3"/>
        <end position="67"/>
    </location>
</feature>
<dbReference type="EMBL" id="JDRY01000038">
    <property type="protein sequence ID" value="KGM99172.1"/>
    <property type="molecule type" value="Genomic_DNA"/>
</dbReference>
<evidence type="ECO:0000256" key="2">
    <source>
        <dbReference type="ARBA" id="ARBA00022884"/>
    </source>
</evidence>
<evidence type="ECO:0000256" key="3">
    <source>
        <dbReference type="ARBA" id="ARBA00023235"/>
    </source>
</evidence>
<dbReference type="Gene3D" id="3.10.290.10">
    <property type="entry name" value="RNA-binding S4 domain"/>
    <property type="match status" value="1"/>
</dbReference>
<dbReference type="InterPro" id="IPR018496">
    <property type="entry name" value="PsdUridine_synth_RsuA/RluB_CS"/>
</dbReference>
<dbReference type="Proteomes" id="UP000030014">
    <property type="component" value="Unassembled WGS sequence"/>
</dbReference>
<dbReference type="GO" id="GO:0120159">
    <property type="term" value="F:rRNA pseudouridine synthase activity"/>
    <property type="evidence" value="ECO:0007669"/>
    <property type="project" value="UniProtKB-ARBA"/>
</dbReference>
<dbReference type="InterPro" id="IPR000748">
    <property type="entry name" value="PsdUridine_synth_RsuA/RluB/E/F"/>
</dbReference>
<dbReference type="CDD" id="cd00165">
    <property type="entry name" value="S4"/>
    <property type="match status" value="1"/>
</dbReference>
<dbReference type="PROSITE" id="PS01149">
    <property type="entry name" value="PSI_RSU"/>
    <property type="match status" value="1"/>
</dbReference>
<dbReference type="Pfam" id="PF01479">
    <property type="entry name" value="S4"/>
    <property type="match status" value="1"/>
</dbReference>
<dbReference type="InterPro" id="IPR002942">
    <property type="entry name" value="S4_RNA-bd"/>
</dbReference>
<dbReference type="CDD" id="cd02870">
    <property type="entry name" value="PseudoU_synth_RsuA_like"/>
    <property type="match status" value="1"/>
</dbReference>
<evidence type="ECO:0000256" key="4">
    <source>
        <dbReference type="PROSITE-ProRule" id="PRU00182"/>
    </source>
</evidence>
<dbReference type="Gene3D" id="3.30.70.1560">
    <property type="entry name" value="Alpha-L RNA-binding motif"/>
    <property type="match status" value="1"/>
</dbReference>
<keyword evidence="2 4" id="KW-0694">RNA-binding</keyword>
<reference evidence="7 8" key="1">
    <citation type="submission" date="2014-01" db="EMBL/GenBank/DDBJ databases">
        <title>Plasmidome dynamics in the species complex Clostridium novyi sensu lato converts strains of independent lineages into distinctly different pathogens.</title>
        <authorList>
            <person name="Skarin H."/>
            <person name="Segerman B."/>
        </authorList>
    </citation>
    <scope>NUCLEOTIDE SEQUENCE [LARGE SCALE GENOMIC DNA]</scope>
    <source>
        <strain evidence="7 8">DC5</strain>
    </source>
</reference>
<proteinExistence type="inferred from homology"/>
<evidence type="ECO:0000256" key="1">
    <source>
        <dbReference type="ARBA" id="ARBA00008348"/>
    </source>
</evidence>
<dbReference type="GO" id="GO:0003723">
    <property type="term" value="F:RNA binding"/>
    <property type="evidence" value="ECO:0007669"/>
    <property type="project" value="UniProtKB-KW"/>
</dbReference>
<dbReference type="InterPro" id="IPR050343">
    <property type="entry name" value="RsuA_PseudoU_synthase"/>
</dbReference>
<dbReference type="PANTHER" id="PTHR47683">
    <property type="entry name" value="PSEUDOURIDINE SYNTHASE FAMILY PROTEIN-RELATED"/>
    <property type="match status" value="1"/>
</dbReference>
<dbReference type="PROSITE" id="PS50889">
    <property type="entry name" value="S4"/>
    <property type="match status" value="1"/>
</dbReference>
<dbReference type="GO" id="GO:0000455">
    <property type="term" value="P:enzyme-directed rRNA pseudouridine synthesis"/>
    <property type="evidence" value="ECO:0007669"/>
    <property type="project" value="UniProtKB-ARBA"/>
</dbReference>
<name>A0A0A0IE00_CLOBO</name>
<dbReference type="AlphaFoldDB" id="A0A0A0IE00"/>
<dbReference type="Gene3D" id="3.30.70.580">
    <property type="entry name" value="Pseudouridine synthase I, catalytic domain, N-terminal subdomain"/>
    <property type="match status" value="1"/>
</dbReference>
<dbReference type="NCBIfam" id="TIGR00093">
    <property type="entry name" value="pseudouridine synthase"/>
    <property type="match status" value="1"/>
</dbReference>
<dbReference type="Pfam" id="PF00849">
    <property type="entry name" value="PseudoU_synth_2"/>
    <property type="match status" value="1"/>
</dbReference>
<sequence length="236" mass="27095">MKERLQKYMAACGVASRRKCEEIILKDRVKVNGEIVNELGFKVDPEIDKVYVDSILITLEEKKVYIALNKPEGYVSTVKDERGRKTILDIVKVNERIFPIGRLDYNTSGLILLTNDGDVYNKIIHPREEIDKVYIAVIKGIPSNDEIKNFCNGIDIGGYVTSKANFEILEKLDDKCKVKIIIHEGKNRQVRRMCEKIGHPVIALKRVSVGRISLNTIKRGEWRYLNESEIKYLKSL</sequence>
<dbReference type="InterPro" id="IPR020103">
    <property type="entry name" value="PsdUridine_synth_cat_dom_sf"/>
</dbReference>
<dbReference type="EC" id="5.4.99.-" evidence="5"/>
<dbReference type="SMART" id="SM00363">
    <property type="entry name" value="S4"/>
    <property type="match status" value="1"/>
</dbReference>
<dbReference type="FunFam" id="3.30.70.1560:FF:000001">
    <property type="entry name" value="Pseudouridine synthase"/>
    <property type="match status" value="1"/>
</dbReference>
<dbReference type="SUPFAM" id="SSF55120">
    <property type="entry name" value="Pseudouridine synthase"/>
    <property type="match status" value="1"/>
</dbReference>
<dbReference type="PANTHER" id="PTHR47683:SF2">
    <property type="entry name" value="RNA-BINDING S4 DOMAIN-CONTAINING PROTEIN"/>
    <property type="match status" value="1"/>
</dbReference>
<evidence type="ECO:0000259" key="6">
    <source>
        <dbReference type="SMART" id="SM00363"/>
    </source>
</evidence>
<protein>
    <recommendedName>
        <fullName evidence="5">Pseudouridine synthase</fullName>
        <ecNumber evidence="5">5.4.99.-</ecNumber>
    </recommendedName>
</protein>
<comment type="similarity">
    <text evidence="1 5">Belongs to the pseudouridine synthase RsuA family.</text>
</comment>
<dbReference type="InterPro" id="IPR042092">
    <property type="entry name" value="PsdUridine_s_RsuA/RluB/E/F_cat"/>
</dbReference>
<dbReference type="FunFam" id="3.10.290.10:FF:000003">
    <property type="entry name" value="Pseudouridine synthase"/>
    <property type="match status" value="1"/>
</dbReference>
<evidence type="ECO:0000313" key="8">
    <source>
        <dbReference type="Proteomes" id="UP000030014"/>
    </source>
</evidence>
<dbReference type="SUPFAM" id="SSF55174">
    <property type="entry name" value="Alpha-L RNA-binding motif"/>
    <property type="match status" value="1"/>
</dbReference>
<dbReference type="GO" id="GO:0005829">
    <property type="term" value="C:cytosol"/>
    <property type="evidence" value="ECO:0007669"/>
    <property type="project" value="UniProtKB-ARBA"/>
</dbReference>
<comment type="caution">
    <text evidence="7">The sequence shown here is derived from an EMBL/GenBank/DDBJ whole genome shotgun (WGS) entry which is preliminary data.</text>
</comment>
<dbReference type="InterPro" id="IPR020094">
    <property type="entry name" value="TruA/RsuA/RluB/E/F_N"/>
</dbReference>
<dbReference type="InterPro" id="IPR036986">
    <property type="entry name" value="S4_RNA-bd_sf"/>
</dbReference>
<evidence type="ECO:0000313" key="7">
    <source>
        <dbReference type="EMBL" id="KGM99172.1"/>
    </source>
</evidence>
<dbReference type="RefSeq" id="WP_039257342.1">
    <property type="nucleotide sequence ID" value="NZ_JDRY01000038.1"/>
</dbReference>
<gene>
    <name evidence="7" type="ORF">Z955_08620</name>
</gene>
<dbReference type="InterPro" id="IPR006145">
    <property type="entry name" value="PsdUridine_synth_RsuA/RluA"/>
</dbReference>
<organism evidence="7 8">
    <name type="scientific">Clostridium botulinum C/D str. DC5</name>
    <dbReference type="NCBI Taxonomy" id="1443128"/>
    <lineage>
        <taxon>Bacteria</taxon>
        <taxon>Bacillati</taxon>
        <taxon>Bacillota</taxon>
        <taxon>Clostridia</taxon>
        <taxon>Eubacteriales</taxon>
        <taxon>Clostridiaceae</taxon>
        <taxon>Clostridium</taxon>
    </lineage>
</organism>
<evidence type="ECO:0000256" key="5">
    <source>
        <dbReference type="RuleBase" id="RU003887"/>
    </source>
</evidence>
<keyword evidence="3 5" id="KW-0413">Isomerase</keyword>